<dbReference type="PROSITE" id="PS51186">
    <property type="entry name" value="GNAT"/>
    <property type="match status" value="1"/>
</dbReference>
<evidence type="ECO:0000313" key="5">
    <source>
        <dbReference type="Proteomes" id="UP000318138"/>
    </source>
</evidence>
<evidence type="ECO:0000259" key="3">
    <source>
        <dbReference type="PROSITE" id="PS51186"/>
    </source>
</evidence>
<dbReference type="Gene3D" id="3.40.630.30">
    <property type="match status" value="1"/>
</dbReference>
<dbReference type="SUPFAM" id="SSF55729">
    <property type="entry name" value="Acyl-CoA N-acyltransferases (Nat)"/>
    <property type="match status" value="1"/>
</dbReference>
<organism evidence="4 5">
    <name type="scientific">Paenalkalicoccus suaedae</name>
    <dbReference type="NCBI Taxonomy" id="2592382"/>
    <lineage>
        <taxon>Bacteria</taxon>
        <taxon>Bacillati</taxon>
        <taxon>Bacillota</taxon>
        <taxon>Bacilli</taxon>
        <taxon>Bacillales</taxon>
        <taxon>Bacillaceae</taxon>
        <taxon>Paenalkalicoccus</taxon>
    </lineage>
</organism>
<reference evidence="5" key="1">
    <citation type="submission" date="2019-07" db="EMBL/GenBank/DDBJ databases">
        <title>Bacillus alkalisoli sp. nov. isolated from saline soil.</title>
        <authorList>
            <person name="Sun J.-Q."/>
            <person name="Xu L."/>
        </authorList>
    </citation>
    <scope>NUCLEOTIDE SEQUENCE [LARGE SCALE GENOMIC DNA]</scope>
    <source>
        <strain evidence="5">M4U3P1</strain>
    </source>
</reference>
<evidence type="ECO:0000256" key="2">
    <source>
        <dbReference type="ARBA" id="ARBA00023315"/>
    </source>
</evidence>
<name>A0A859FJB0_9BACI</name>
<keyword evidence="1 4" id="KW-0808">Transferase</keyword>
<dbReference type="CDD" id="cd04301">
    <property type="entry name" value="NAT_SF"/>
    <property type="match status" value="1"/>
</dbReference>
<sequence length="169" mass="19179">MQNIDITVFSEDERDIEELTVVLNRAYKQLADMGMRYVASHQNSTITRERIAQARCLVALDGERIVGTISFYPPGTKVSCPWYSKSDVAVIGQFGVLPEYQGSGVGKRLLDAIEQYAREQDHMHHVALDTAETADHLIALYTKRGYGFVEYVDWEATNYRSVIMSKPLR</sequence>
<dbReference type="Proteomes" id="UP000318138">
    <property type="component" value="Chromosome"/>
</dbReference>
<accession>A0A859FJB0</accession>
<dbReference type="PANTHER" id="PTHR43877">
    <property type="entry name" value="AMINOALKYLPHOSPHONATE N-ACETYLTRANSFERASE-RELATED-RELATED"/>
    <property type="match status" value="1"/>
</dbReference>
<proteinExistence type="predicted"/>
<dbReference type="KEGG" id="psua:FLK61_39945"/>
<keyword evidence="2" id="KW-0012">Acyltransferase</keyword>
<feature type="domain" description="N-acetyltransferase" evidence="3">
    <location>
        <begin position="6"/>
        <end position="169"/>
    </location>
</feature>
<dbReference type="EMBL" id="CP041372">
    <property type="protein sequence ID" value="QKS72786.1"/>
    <property type="molecule type" value="Genomic_DNA"/>
</dbReference>
<gene>
    <name evidence="4" type="ORF">FLK61_39945</name>
</gene>
<dbReference type="Pfam" id="PF00583">
    <property type="entry name" value="Acetyltransf_1"/>
    <property type="match status" value="1"/>
</dbReference>
<dbReference type="InterPro" id="IPR016181">
    <property type="entry name" value="Acyl_CoA_acyltransferase"/>
</dbReference>
<evidence type="ECO:0000256" key="1">
    <source>
        <dbReference type="ARBA" id="ARBA00022679"/>
    </source>
</evidence>
<evidence type="ECO:0000313" key="4">
    <source>
        <dbReference type="EMBL" id="QKS72786.1"/>
    </source>
</evidence>
<dbReference type="RefSeq" id="WP_176010753.1">
    <property type="nucleotide sequence ID" value="NZ_CP041372.2"/>
</dbReference>
<protein>
    <submittedName>
        <fullName evidence="4">GNAT family N-acetyltransferase</fullName>
    </submittedName>
</protein>
<keyword evidence="5" id="KW-1185">Reference proteome</keyword>
<dbReference type="GO" id="GO:0016747">
    <property type="term" value="F:acyltransferase activity, transferring groups other than amino-acyl groups"/>
    <property type="evidence" value="ECO:0007669"/>
    <property type="project" value="InterPro"/>
</dbReference>
<dbReference type="AlphaFoldDB" id="A0A859FJB0"/>
<dbReference type="PANTHER" id="PTHR43877:SF2">
    <property type="entry name" value="AMINOALKYLPHOSPHONATE N-ACETYLTRANSFERASE-RELATED"/>
    <property type="match status" value="1"/>
</dbReference>
<dbReference type="InterPro" id="IPR050832">
    <property type="entry name" value="Bact_Acetyltransf"/>
</dbReference>
<dbReference type="InterPro" id="IPR000182">
    <property type="entry name" value="GNAT_dom"/>
</dbReference>